<keyword evidence="1" id="KW-0732">Signal</keyword>
<dbReference type="InterPro" id="IPR013320">
    <property type="entry name" value="ConA-like_dom_sf"/>
</dbReference>
<evidence type="ECO:0000313" key="3">
    <source>
        <dbReference type="Proteomes" id="UP000745859"/>
    </source>
</evidence>
<keyword evidence="3" id="KW-1185">Reference proteome</keyword>
<evidence type="ECO:0008006" key="4">
    <source>
        <dbReference type="Google" id="ProtNLM"/>
    </source>
</evidence>
<evidence type="ECO:0000256" key="1">
    <source>
        <dbReference type="SAM" id="SignalP"/>
    </source>
</evidence>
<dbReference type="EMBL" id="JAASQL010000003">
    <property type="protein sequence ID" value="NIJ45826.1"/>
    <property type="molecule type" value="Genomic_DNA"/>
</dbReference>
<dbReference type="Gene3D" id="2.60.120.200">
    <property type="match status" value="1"/>
</dbReference>
<proteinExistence type="predicted"/>
<dbReference type="Proteomes" id="UP000745859">
    <property type="component" value="Unassembled WGS sequence"/>
</dbReference>
<dbReference type="SUPFAM" id="SSF49899">
    <property type="entry name" value="Concanavalin A-like lectins/glucanases"/>
    <property type="match status" value="1"/>
</dbReference>
<reference evidence="2 3" key="1">
    <citation type="submission" date="2020-03" db="EMBL/GenBank/DDBJ databases">
        <title>Genomic Encyclopedia of Type Strains, Phase IV (KMG-IV): sequencing the most valuable type-strain genomes for metagenomic binning, comparative biology and taxonomic classification.</title>
        <authorList>
            <person name="Goeker M."/>
        </authorList>
    </citation>
    <scope>NUCLEOTIDE SEQUENCE [LARGE SCALE GENOMIC DNA]</scope>
    <source>
        <strain evidence="2 3">DSM 101599</strain>
    </source>
</reference>
<feature type="signal peptide" evidence="1">
    <location>
        <begin position="1"/>
        <end position="19"/>
    </location>
</feature>
<gene>
    <name evidence="2" type="ORF">FHR24_002297</name>
</gene>
<dbReference type="RefSeq" id="WP_167188678.1">
    <property type="nucleotide sequence ID" value="NZ_JAASQL010000003.1"/>
</dbReference>
<comment type="caution">
    <text evidence="2">The sequence shown here is derived from an EMBL/GenBank/DDBJ whole genome shotgun (WGS) entry which is preliminary data.</text>
</comment>
<evidence type="ECO:0000313" key="2">
    <source>
        <dbReference type="EMBL" id="NIJ45826.1"/>
    </source>
</evidence>
<sequence>MKTKLLLSLGLLIATNAFSQIPTTNLIKEYTFTNGSLQNTVNPGTNDLTTVATTSTFTQTADPINTNNAIVLNGEQLLGGQHPTNAIIEADFSISFWIKTSYTGVNSQYIFRQYGIRNTNSNAGIRAYLNNGIIIFAGNFRLGTSNYNAETYLRSSSIADGNWHHIVITGAYKHRLHPVNPAYTLVKYDYKLYIDNILDKSGSTAEGFDYDQDVYLFEGNPDLKIGSVQFQDSMDSFRVYTSALSVNDIALLYQEFGSSLHAKDPKIKGLEIKTENRTIKTNLPQITIKVLNLLGQQVENQHLRGLYMVLFQNKNGVIQLEKILIP</sequence>
<protein>
    <recommendedName>
        <fullName evidence="4">Concanavalin A-like lectin/glucanases superfamily protein</fullName>
    </recommendedName>
</protein>
<organism evidence="2 3">
    <name type="scientific">Wenyingzhuangia heitensis</name>
    <dbReference type="NCBI Taxonomy" id="1487859"/>
    <lineage>
        <taxon>Bacteria</taxon>
        <taxon>Pseudomonadati</taxon>
        <taxon>Bacteroidota</taxon>
        <taxon>Flavobacteriia</taxon>
        <taxon>Flavobacteriales</taxon>
        <taxon>Flavobacteriaceae</taxon>
        <taxon>Wenyingzhuangia</taxon>
    </lineage>
</organism>
<accession>A0ABX0UF73</accession>
<dbReference type="Pfam" id="PF13385">
    <property type="entry name" value="Laminin_G_3"/>
    <property type="match status" value="1"/>
</dbReference>
<feature type="chain" id="PRO_5047268629" description="Concanavalin A-like lectin/glucanases superfamily protein" evidence="1">
    <location>
        <begin position="20"/>
        <end position="326"/>
    </location>
</feature>
<name>A0ABX0UF73_9FLAO</name>